<sequence length="60" mass="6446">MLAAFGETPNTSTSASTLTGPYSCAIIWVKNIKEGSYTREQVPELSNLREVVLSLLGTEA</sequence>
<protein>
    <submittedName>
        <fullName evidence="1">Uncharacterized protein</fullName>
    </submittedName>
</protein>
<evidence type="ECO:0000313" key="1">
    <source>
        <dbReference type="EMBL" id="TDA21307.1"/>
    </source>
</evidence>
<gene>
    <name evidence="1" type="ORF">E1963_11555</name>
</gene>
<dbReference type="Proteomes" id="UP000295710">
    <property type="component" value="Unassembled WGS sequence"/>
</dbReference>
<comment type="caution">
    <text evidence="1">The sequence shown here is derived from an EMBL/GenBank/DDBJ whole genome shotgun (WGS) entry which is preliminary data.</text>
</comment>
<proteinExistence type="predicted"/>
<name>A0A4R4FCT1_9FIRM</name>
<keyword evidence="2" id="KW-1185">Reference proteome</keyword>
<organism evidence="1 2">
    <name type="scientific">Extibacter muris</name>
    <dbReference type="NCBI Taxonomy" id="1796622"/>
    <lineage>
        <taxon>Bacteria</taxon>
        <taxon>Bacillati</taxon>
        <taxon>Bacillota</taxon>
        <taxon>Clostridia</taxon>
        <taxon>Lachnospirales</taxon>
        <taxon>Lachnospiraceae</taxon>
        <taxon>Extibacter</taxon>
    </lineage>
</organism>
<dbReference type="AlphaFoldDB" id="A0A4R4FCT1"/>
<evidence type="ECO:0000313" key="2">
    <source>
        <dbReference type="Proteomes" id="UP000295710"/>
    </source>
</evidence>
<reference evidence="1 2" key="1">
    <citation type="journal article" date="2016" name="Nat. Microbiol.">
        <title>The Mouse Intestinal Bacterial Collection (miBC) provides host-specific insight into cultured diversity and functional potential of the gut microbiota.</title>
        <authorList>
            <person name="Lagkouvardos I."/>
            <person name="Pukall R."/>
            <person name="Abt B."/>
            <person name="Foesel B.U."/>
            <person name="Meier-Kolthoff J.P."/>
            <person name="Kumar N."/>
            <person name="Bresciani A."/>
            <person name="Martinez I."/>
            <person name="Just S."/>
            <person name="Ziegler C."/>
            <person name="Brugiroux S."/>
            <person name="Garzetti D."/>
            <person name="Wenning M."/>
            <person name="Bui T.P."/>
            <person name="Wang J."/>
            <person name="Hugenholtz F."/>
            <person name="Plugge C.M."/>
            <person name="Peterson D.A."/>
            <person name="Hornef M.W."/>
            <person name="Baines J.F."/>
            <person name="Smidt H."/>
            <person name="Walter J."/>
            <person name="Kristiansen K."/>
            <person name="Nielsen H.B."/>
            <person name="Haller D."/>
            <person name="Overmann J."/>
            <person name="Stecher B."/>
            <person name="Clavel T."/>
        </authorList>
    </citation>
    <scope>NUCLEOTIDE SEQUENCE [LARGE SCALE GENOMIC DNA]</scope>
    <source>
        <strain evidence="1 2">DSM 28560</strain>
    </source>
</reference>
<accession>A0A4R4FCT1</accession>
<dbReference type="EMBL" id="SMMX01000009">
    <property type="protein sequence ID" value="TDA21307.1"/>
    <property type="molecule type" value="Genomic_DNA"/>
</dbReference>